<feature type="domain" description="ResB-like" evidence="7">
    <location>
        <begin position="70"/>
        <end position="526"/>
    </location>
</feature>
<comment type="caution">
    <text evidence="8">The sequence shown here is derived from an EMBL/GenBank/DDBJ whole genome shotgun (WGS) entry which is preliminary data.</text>
</comment>
<dbReference type="InterPro" id="IPR023494">
    <property type="entry name" value="Cyt_c_bgen_Ccs1/CcsB/ResB"/>
</dbReference>
<dbReference type="InterPro" id="IPR007816">
    <property type="entry name" value="ResB-like_domain"/>
</dbReference>
<dbReference type="GO" id="GO:0017004">
    <property type="term" value="P:cytochrome complex assembly"/>
    <property type="evidence" value="ECO:0007669"/>
    <property type="project" value="UniProtKB-KW"/>
</dbReference>
<keyword evidence="2 6" id="KW-0812">Transmembrane</keyword>
<comment type="subcellular location">
    <subcellularLocation>
        <location evidence="1">Membrane</location>
        <topology evidence="1">Multi-pass membrane protein</topology>
    </subcellularLocation>
</comment>
<accession>A0A549YL39</accession>
<reference evidence="8 9" key="1">
    <citation type="submission" date="2019-07" db="EMBL/GenBank/DDBJ databases">
        <title>Genomic analysis of Lentibacillus sp. NKC851-2.</title>
        <authorList>
            <person name="Oh Y.J."/>
        </authorList>
    </citation>
    <scope>NUCLEOTIDE SEQUENCE [LARGE SCALE GENOMIC DNA]</scope>
    <source>
        <strain evidence="8 9">NKC851-2</strain>
    </source>
</reference>
<feature type="transmembrane region" description="Helical" evidence="6">
    <location>
        <begin position="223"/>
        <end position="246"/>
    </location>
</feature>
<sequence>MNKIKCECGHVNPEGTVLCEACGKPVEGNQHIDGNDQRKLLNMRYDGSARRSQTYNKSIVDKIWNFFSSVKVGVWLIVLALIASAIGTVFPQEQYIPPDAPSRAPSVFYEAQYGTIGQIYYQLGFHNLYGSWWYMLLIALIGVSLVICSIDRFVPLYKALRMQKPKRHTTFLKRQRLFSETEQVSADEKEKLVSGLKKQRYKVWEENGHVLAEKGRFSRWGPYVNHIGLILILIAALLRMTTFMYIDDYVWVREGEQTVIPGTEGEYYIKNKDFILETYDENDERFKEAINKQGNVAKNYQTNAIIYKKKGDNVAGADPELEKVTEEKIRMNHPLKFDGYTLYQAGYQQNEFKSMTFKVHETDDPEETSLGSFTIDLTQPKDKYKLDNGFSVDVTQYYPDYELEEDEPASETPYPRNPAFVFTVHPPENEKSETSFVGIGKNIDATGENNYKLGIEDFDTRYVSGLTVRRDYTLPLFIIGAAIFMIGVIQGMYWQHRRIWLHPRGEGIMVAGHTNKNWFGLKKDIEQVIADTNVNMVDDQLETD</sequence>
<dbReference type="PANTHER" id="PTHR31566:SF0">
    <property type="entry name" value="CYTOCHROME C BIOGENESIS PROTEIN CCS1, CHLOROPLASTIC"/>
    <property type="match status" value="1"/>
</dbReference>
<dbReference type="GO" id="GO:0016020">
    <property type="term" value="C:membrane"/>
    <property type="evidence" value="ECO:0007669"/>
    <property type="project" value="UniProtKB-SubCell"/>
</dbReference>
<evidence type="ECO:0000313" key="9">
    <source>
        <dbReference type="Proteomes" id="UP000319280"/>
    </source>
</evidence>
<dbReference type="AlphaFoldDB" id="A0A549YL39"/>
<evidence type="ECO:0000256" key="6">
    <source>
        <dbReference type="SAM" id="Phobius"/>
    </source>
</evidence>
<gene>
    <name evidence="8" type="ORF">FH966_13360</name>
</gene>
<feature type="transmembrane region" description="Helical" evidence="6">
    <location>
        <begin position="132"/>
        <end position="154"/>
    </location>
</feature>
<dbReference type="EMBL" id="VJMZ01000001">
    <property type="protein sequence ID" value="TRM12606.1"/>
    <property type="molecule type" value="Genomic_DNA"/>
</dbReference>
<evidence type="ECO:0000259" key="7">
    <source>
        <dbReference type="Pfam" id="PF05140"/>
    </source>
</evidence>
<evidence type="ECO:0000256" key="4">
    <source>
        <dbReference type="ARBA" id="ARBA00022989"/>
    </source>
</evidence>
<dbReference type="Pfam" id="PF05140">
    <property type="entry name" value="ResB"/>
    <property type="match status" value="1"/>
</dbReference>
<organism evidence="8 9">
    <name type="scientific">Lentibacillus cibarius</name>
    <dbReference type="NCBI Taxonomy" id="2583219"/>
    <lineage>
        <taxon>Bacteria</taxon>
        <taxon>Bacillati</taxon>
        <taxon>Bacillota</taxon>
        <taxon>Bacilli</taxon>
        <taxon>Bacillales</taxon>
        <taxon>Bacillaceae</taxon>
        <taxon>Lentibacillus</taxon>
    </lineage>
</organism>
<evidence type="ECO:0000256" key="2">
    <source>
        <dbReference type="ARBA" id="ARBA00022692"/>
    </source>
</evidence>
<evidence type="ECO:0000313" key="8">
    <source>
        <dbReference type="EMBL" id="TRM12606.1"/>
    </source>
</evidence>
<protein>
    <submittedName>
        <fullName evidence="8">Cytochrome C biogenesis protein</fullName>
    </submittedName>
</protein>
<keyword evidence="4 6" id="KW-1133">Transmembrane helix</keyword>
<dbReference type="PANTHER" id="PTHR31566">
    <property type="entry name" value="CYTOCHROME C BIOGENESIS PROTEIN CCS1, CHLOROPLASTIC"/>
    <property type="match status" value="1"/>
</dbReference>
<keyword evidence="5 6" id="KW-0472">Membrane</keyword>
<feature type="transmembrane region" description="Helical" evidence="6">
    <location>
        <begin position="472"/>
        <end position="494"/>
    </location>
</feature>
<dbReference type="Proteomes" id="UP000319280">
    <property type="component" value="Unassembled WGS sequence"/>
</dbReference>
<evidence type="ECO:0000256" key="1">
    <source>
        <dbReference type="ARBA" id="ARBA00004141"/>
    </source>
</evidence>
<keyword evidence="3" id="KW-0201">Cytochrome c-type biogenesis</keyword>
<proteinExistence type="predicted"/>
<name>A0A549YL39_9BACI</name>
<evidence type="ECO:0000256" key="5">
    <source>
        <dbReference type="ARBA" id="ARBA00023136"/>
    </source>
</evidence>
<evidence type="ECO:0000256" key="3">
    <source>
        <dbReference type="ARBA" id="ARBA00022748"/>
    </source>
</evidence>
<feature type="transmembrane region" description="Helical" evidence="6">
    <location>
        <begin position="72"/>
        <end position="90"/>
    </location>
</feature>
<keyword evidence="9" id="KW-1185">Reference proteome</keyword>
<dbReference type="RefSeq" id="WP_142791564.1">
    <property type="nucleotide sequence ID" value="NZ_VJMZ01000001.1"/>
</dbReference>